<proteinExistence type="predicted"/>
<keyword evidence="4" id="KW-1185">Reference proteome</keyword>
<dbReference type="GO" id="GO:0000278">
    <property type="term" value="P:mitotic cell cycle"/>
    <property type="evidence" value="ECO:0007669"/>
    <property type="project" value="TreeGrafter"/>
</dbReference>
<feature type="compositionally biased region" description="Polar residues" evidence="2">
    <location>
        <begin position="485"/>
        <end position="494"/>
    </location>
</feature>
<dbReference type="AlphaFoldDB" id="A0A9P5VMU9"/>
<feature type="region of interest" description="Disordered" evidence="2">
    <location>
        <begin position="1"/>
        <end position="35"/>
    </location>
</feature>
<dbReference type="InterPro" id="IPR052818">
    <property type="entry name" value="NEDD1_Spindle_Assembly"/>
</dbReference>
<feature type="region of interest" description="Disordered" evidence="2">
    <location>
        <begin position="429"/>
        <end position="596"/>
    </location>
</feature>
<name>A0A9P5VMU9_9FUNG</name>
<feature type="region of interest" description="Disordered" evidence="2">
    <location>
        <begin position="645"/>
        <end position="758"/>
    </location>
</feature>
<feature type="compositionally biased region" description="Low complexity" evidence="2">
    <location>
        <begin position="472"/>
        <end position="484"/>
    </location>
</feature>
<feature type="compositionally biased region" description="Polar residues" evidence="2">
    <location>
        <begin position="673"/>
        <end position="698"/>
    </location>
</feature>
<dbReference type="GO" id="GO:0043015">
    <property type="term" value="F:gamma-tubulin binding"/>
    <property type="evidence" value="ECO:0007669"/>
    <property type="project" value="TreeGrafter"/>
</dbReference>
<dbReference type="InterPro" id="IPR001680">
    <property type="entry name" value="WD40_rpt"/>
</dbReference>
<feature type="compositionally biased region" description="Low complexity" evidence="2">
    <location>
        <begin position="529"/>
        <end position="541"/>
    </location>
</feature>
<sequence>MEASQPPPRLAGQRKRSYSTTAYSSHEEESPLAASAPSLPTCLLATAVGTQVMTYEFIKHGTEPMPPSKPTTVSPGQYEGILMSNERTTYGAISSLKWSPDNTILAVEAQDGRIIVYNNKGKVQEALVSEPVLETSRTGSNRCAISWSPKPQRLYYANGYSISAWDSASKRTTECFEIMAKLEYSVFNKSLLGTAGNDGILRLWDTGSNGSSSVFHSFSATHSVPISGMAFSPFNKYLVCTTGLDGRYSLYDVEQKTVVKNTLTEHPLTSIAFKSDGVSMAFGTDQGRILLYDLRSTSRPISVVDTRVNASVSAIHFQGKPSSASKHATNGHTLKRQHSVGGKTTNCIAKEADSIGGGIALVSGSSSAHTLTNNTAVTESAASQPYKSIFSKPTAIRTNTLSNSSLNLLGLGSGSGSKPSRDTLAAGAVNKGTSIFPTSRPTEQDSEKAVSFKPQRPPPPTSVATKMAQTNMTGTTTGSTSTMTPITRSHTAPTTPVKEKSSLEQPTPHQGSYPNSRTASPYSFQIMQSRSPSGSPSSASSVNHTPPGSPAHGSGAKPPGGSSLSLTSQSHLQHHHYSTSSDPPSGAVSPSVSRAKRRKSFGKLVAPGGIGSPSSVVTDPLSNERMEIISGQIADRVRNVLLSHPEPALGGQVDGSSRTDSSSAGKQASSSKRGTPTSHSQPTPLPSTASQKQPSTEMYSGAPSRPKDLWMQVGSEGTGSKPSGSLSSTSMAVDSWSREAPSTDTASSFGQGGQGQGGVMLPSFSSKVLENVIEGCLMEFRTGIRNDIQNMHLELLRQFQIQKLEMEALLREYSDTRELRDEIERLRDENRRLKTNY</sequence>
<protein>
    <submittedName>
        <fullName evidence="3">Protein nedd1</fullName>
    </submittedName>
</protein>
<dbReference type="GO" id="GO:0005737">
    <property type="term" value="C:cytoplasm"/>
    <property type="evidence" value="ECO:0007669"/>
    <property type="project" value="TreeGrafter"/>
</dbReference>
<gene>
    <name evidence="3" type="primary">NEDD1</name>
    <name evidence="3" type="ORF">BG006_004357</name>
</gene>
<comment type="caution">
    <text evidence="3">The sequence shown here is derived from an EMBL/GenBank/DDBJ whole genome shotgun (WGS) entry which is preliminary data.</text>
</comment>
<dbReference type="GO" id="GO:0036064">
    <property type="term" value="C:ciliary basal body"/>
    <property type="evidence" value="ECO:0007669"/>
    <property type="project" value="TreeGrafter"/>
</dbReference>
<feature type="compositionally biased region" description="Low complexity" evidence="2">
    <location>
        <begin position="661"/>
        <end position="672"/>
    </location>
</feature>
<feature type="coiled-coil region" evidence="1">
    <location>
        <begin position="806"/>
        <end position="836"/>
    </location>
</feature>
<feature type="compositionally biased region" description="Low complexity" evidence="2">
    <location>
        <begin position="562"/>
        <end position="571"/>
    </location>
</feature>
<feature type="compositionally biased region" description="Polar residues" evidence="2">
    <location>
        <begin position="740"/>
        <end position="749"/>
    </location>
</feature>
<dbReference type="InterPro" id="IPR036322">
    <property type="entry name" value="WD40_repeat_dom_sf"/>
</dbReference>
<evidence type="ECO:0000256" key="1">
    <source>
        <dbReference type="SAM" id="Coils"/>
    </source>
</evidence>
<dbReference type="Gene3D" id="2.130.10.10">
    <property type="entry name" value="YVTN repeat-like/Quinoprotein amine dehydrogenase"/>
    <property type="match status" value="2"/>
</dbReference>
<feature type="compositionally biased region" description="Low complexity" evidence="2">
    <location>
        <begin position="718"/>
        <end position="730"/>
    </location>
</feature>
<keyword evidence="1" id="KW-0175">Coiled coil</keyword>
<feature type="compositionally biased region" description="Polar residues" evidence="2">
    <location>
        <begin position="462"/>
        <end position="471"/>
    </location>
</feature>
<evidence type="ECO:0000313" key="4">
    <source>
        <dbReference type="Proteomes" id="UP000696485"/>
    </source>
</evidence>
<evidence type="ECO:0000313" key="3">
    <source>
        <dbReference type="EMBL" id="KAF9332772.1"/>
    </source>
</evidence>
<reference evidence="3" key="1">
    <citation type="journal article" date="2020" name="Fungal Divers.">
        <title>Resolving the Mortierellaceae phylogeny through synthesis of multi-gene phylogenetics and phylogenomics.</title>
        <authorList>
            <person name="Vandepol N."/>
            <person name="Liber J."/>
            <person name="Desiro A."/>
            <person name="Na H."/>
            <person name="Kennedy M."/>
            <person name="Barry K."/>
            <person name="Grigoriev I.V."/>
            <person name="Miller A.N."/>
            <person name="O'Donnell K."/>
            <person name="Stajich J.E."/>
            <person name="Bonito G."/>
        </authorList>
    </citation>
    <scope>NUCLEOTIDE SEQUENCE</scope>
    <source>
        <strain evidence="3">NVP1</strain>
    </source>
</reference>
<dbReference type="GO" id="GO:0000922">
    <property type="term" value="C:spindle pole"/>
    <property type="evidence" value="ECO:0007669"/>
    <property type="project" value="TreeGrafter"/>
</dbReference>
<dbReference type="Pfam" id="PF00400">
    <property type="entry name" value="WD40"/>
    <property type="match status" value="2"/>
</dbReference>
<dbReference type="InterPro" id="IPR015943">
    <property type="entry name" value="WD40/YVTN_repeat-like_dom_sf"/>
</dbReference>
<organism evidence="3 4">
    <name type="scientific">Podila minutissima</name>
    <dbReference type="NCBI Taxonomy" id="64525"/>
    <lineage>
        <taxon>Eukaryota</taxon>
        <taxon>Fungi</taxon>
        <taxon>Fungi incertae sedis</taxon>
        <taxon>Mucoromycota</taxon>
        <taxon>Mortierellomycotina</taxon>
        <taxon>Mortierellomycetes</taxon>
        <taxon>Mortierellales</taxon>
        <taxon>Mortierellaceae</taxon>
        <taxon>Podila</taxon>
    </lineage>
</organism>
<feature type="compositionally biased region" description="Polar residues" evidence="2">
    <location>
        <begin position="431"/>
        <end position="441"/>
    </location>
</feature>
<accession>A0A9P5VMU9</accession>
<dbReference type="GO" id="GO:0005814">
    <property type="term" value="C:centriole"/>
    <property type="evidence" value="ECO:0007669"/>
    <property type="project" value="TreeGrafter"/>
</dbReference>
<dbReference type="SMART" id="SM00320">
    <property type="entry name" value="WD40"/>
    <property type="match status" value="4"/>
</dbReference>
<dbReference type="PANTHER" id="PTHR44414:SF1">
    <property type="entry name" value="PROTEIN NEDD1"/>
    <property type="match status" value="1"/>
</dbReference>
<dbReference type="SUPFAM" id="SSF50978">
    <property type="entry name" value="WD40 repeat-like"/>
    <property type="match status" value="1"/>
</dbReference>
<dbReference type="Proteomes" id="UP000696485">
    <property type="component" value="Unassembled WGS sequence"/>
</dbReference>
<dbReference type="GO" id="GO:0007020">
    <property type="term" value="P:microtubule nucleation"/>
    <property type="evidence" value="ECO:0007669"/>
    <property type="project" value="TreeGrafter"/>
</dbReference>
<evidence type="ECO:0000256" key="2">
    <source>
        <dbReference type="SAM" id="MobiDB-lite"/>
    </source>
</evidence>
<dbReference type="PANTHER" id="PTHR44414">
    <property type="entry name" value="PROTEIN NEDD1"/>
    <property type="match status" value="1"/>
</dbReference>
<feature type="compositionally biased region" description="Polar residues" evidence="2">
    <location>
        <begin position="321"/>
        <end position="332"/>
    </location>
</feature>
<feature type="region of interest" description="Disordered" evidence="2">
    <location>
        <begin position="321"/>
        <end position="341"/>
    </location>
</feature>
<feature type="compositionally biased region" description="Polar residues" evidence="2">
    <location>
        <begin position="503"/>
        <end position="528"/>
    </location>
</feature>
<dbReference type="EMBL" id="JAAAUY010000240">
    <property type="protein sequence ID" value="KAF9332772.1"/>
    <property type="molecule type" value="Genomic_DNA"/>
</dbReference>